<feature type="compositionally biased region" description="Polar residues" evidence="1">
    <location>
        <begin position="49"/>
        <end position="60"/>
    </location>
</feature>
<feature type="compositionally biased region" description="Polar residues" evidence="1">
    <location>
        <begin position="1"/>
        <end position="11"/>
    </location>
</feature>
<reference evidence="2" key="1">
    <citation type="submission" date="2020-09" db="EMBL/GenBank/DDBJ databases">
        <title>Parvovirus dark matter in the feces of wild birds.</title>
        <authorList>
            <person name="Dai Z."/>
            <person name="Yang S."/>
            <person name="Zhang W."/>
        </authorList>
    </citation>
    <scope>NUCLEOTIDE SEQUENCE</scope>
    <source>
        <strain evidence="2">Rfb200par03</strain>
    </source>
</reference>
<feature type="compositionally biased region" description="Basic and acidic residues" evidence="1">
    <location>
        <begin position="14"/>
        <end position="29"/>
    </location>
</feature>
<feature type="compositionally biased region" description="Polar residues" evidence="1">
    <location>
        <begin position="30"/>
        <end position="41"/>
    </location>
</feature>
<evidence type="ECO:0000313" key="2">
    <source>
        <dbReference type="EMBL" id="QVW56846.1"/>
    </source>
</evidence>
<accession>A0A8E7G2H8</accession>
<sequence>MNPSNRPNPKSHQPHRDQRRKDYLDKVSQERWNAYSQQRGLTSAEAPPVQNTAVSSSSGAEGTGMEINPQAGSSLPGGTGADVVATIIKNPQADTVCLRFSKNFQVYTGGYLFTKQGSTGFAPGVLNSATFNQDLYTSPLAAITPGCAALYMSRAEWNQLPPLSYATKSRIKVTPLGYRLPFATNEATSQYANSQTLVQIMAATGLNTKMNLITGSYTAAPTDLTIPTGIIDTFDPAEILYGDGISTLGAVMGIPRHWNYYTTMLVPANSGNPMLLSHAAVQNVNDCKGTPIINYEYDFKCGVIKPAAGDFWNSLSGGNLNLNEGLNKTGFSGRTASAAAGINNTLSEQIRSAFSLQPGAAINLPTMAYQTDIEKSDILARQWGEVQVPDRPPLVHFGVMPVQSNAALAAAPTFADVVVQWEIECEIEVCYHYNYITAHSGIFNLKSWDPQVGATDLTSAFYGNMSSMAYIQNRRAHGIDSTSNGAIIAPTPAPPTPSRFQ</sequence>
<protein>
    <submittedName>
        <fullName evidence="2">Putative VP1 protein</fullName>
    </submittedName>
</protein>
<name>A0A8E7G2H8_9VIRU</name>
<dbReference type="EMBL" id="MW046613">
    <property type="protein sequence ID" value="QVW56846.1"/>
    <property type="molecule type" value="Genomic_DNA"/>
</dbReference>
<dbReference type="InterPro" id="IPR003433">
    <property type="entry name" value="Capsid_VP4_densovirus"/>
</dbReference>
<dbReference type="GO" id="GO:0005198">
    <property type="term" value="F:structural molecule activity"/>
    <property type="evidence" value="ECO:0007669"/>
    <property type="project" value="InterPro"/>
</dbReference>
<organism evidence="2">
    <name type="scientific">Tarsiger cyanurus ambidensovirus</name>
    <dbReference type="NCBI Taxonomy" id="2794449"/>
    <lineage>
        <taxon>Viruses</taxon>
        <taxon>Monodnaviria</taxon>
        <taxon>Shotokuvirae</taxon>
        <taxon>Cossaviricota</taxon>
        <taxon>Quintoviricetes</taxon>
        <taxon>Piccovirales</taxon>
        <taxon>Parvoviridae</taxon>
        <taxon>Densovirinae</taxon>
        <taxon>Ambidensovirus</taxon>
    </lineage>
</organism>
<dbReference type="Pfam" id="PF02336">
    <property type="entry name" value="Denso_VP4"/>
    <property type="match status" value="1"/>
</dbReference>
<proteinExistence type="predicted"/>
<evidence type="ECO:0000256" key="1">
    <source>
        <dbReference type="SAM" id="MobiDB-lite"/>
    </source>
</evidence>
<feature type="region of interest" description="Disordered" evidence="1">
    <location>
        <begin position="1"/>
        <end position="76"/>
    </location>
</feature>